<dbReference type="GeneID" id="27317242"/>
<dbReference type="HOGENOM" id="CLU_894886_0_0_1"/>
<evidence type="ECO:0000313" key="1">
    <source>
        <dbReference type="EMBL" id="KIV98989.1"/>
    </source>
</evidence>
<proteinExistence type="predicted"/>
<dbReference type="VEuPathDB" id="FungiDB:PV09_09269"/>
<dbReference type="RefSeq" id="XP_016208859.1">
    <property type="nucleotide sequence ID" value="XM_016363299.1"/>
</dbReference>
<name>A0A0D1ZY27_9PEZI</name>
<dbReference type="InterPro" id="IPR027417">
    <property type="entry name" value="P-loop_NTPase"/>
</dbReference>
<dbReference type="Gene3D" id="3.40.50.300">
    <property type="entry name" value="P-loop containing nucleotide triphosphate hydrolases"/>
    <property type="match status" value="1"/>
</dbReference>
<evidence type="ECO:0008006" key="3">
    <source>
        <dbReference type="Google" id="ProtNLM"/>
    </source>
</evidence>
<dbReference type="InParanoid" id="A0A0D1ZY27"/>
<dbReference type="Proteomes" id="UP000053259">
    <property type="component" value="Unassembled WGS sequence"/>
</dbReference>
<dbReference type="AlphaFoldDB" id="A0A0D1ZY27"/>
<dbReference type="SUPFAM" id="SSF52540">
    <property type="entry name" value="P-loop containing nucleoside triphosphate hydrolases"/>
    <property type="match status" value="1"/>
</dbReference>
<dbReference type="OrthoDB" id="4161342at2759"/>
<sequence length="311" mass="35779">MLRRTEKTTLQGIQLVPMPQHCFEDVHVTINKEDAQLLKKLQEYAEAREKALLKQLGSKNDDISVGNLQAAVSKENCLKAMRTTRFFACFPHLLTVEIPDNQLLSNAITKMATDDSKEKMLWAYLHLDLIDQSPKIRLFRKILDQLDKNEPFVCFSANPAEAFTMYMWTKYKYCNGKSEYFRPGLSKMDKTAMVNWFMDNNSTTSTRFLFGRCSNLGVGYSLTRAFRCFLIQPEWLRSVEEQAKGRIWRTGLAQKAVKTYTYRCILDDFEPERIIVARHNARGIVTDEIGEATGINPEIEEEGNDDSGEDN</sequence>
<accession>A0A0D1ZY27</accession>
<organism evidence="1 2">
    <name type="scientific">Verruconis gallopava</name>
    <dbReference type="NCBI Taxonomy" id="253628"/>
    <lineage>
        <taxon>Eukaryota</taxon>
        <taxon>Fungi</taxon>
        <taxon>Dikarya</taxon>
        <taxon>Ascomycota</taxon>
        <taxon>Pezizomycotina</taxon>
        <taxon>Dothideomycetes</taxon>
        <taxon>Pleosporomycetidae</taxon>
        <taxon>Venturiales</taxon>
        <taxon>Sympoventuriaceae</taxon>
        <taxon>Verruconis</taxon>
    </lineage>
</organism>
<keyword evidence="2" id="KW-1185">Reference proteome</keyword>
<dbReference type="STRING" id="253628.A0A0D1ZY27"/>
<protein>
    <recommendedName>
        <fullName evidence="3">Helicase C-terminal domain-containing protein</fullName>
    </recommendedName>
</protein>
<evidence type="ECO:0000313" key="2">
    <source>
        <dbReference type="Proteomes" id="UP000053259"/>
    </source>
</evidence>
<reference evidence="1 2" key="1">
    <citation type="submission" date="2015-01" db="EMBL/GenBank/DDBJ databases">
        <title>The Genome Sequence of Ochroconis gallopava CBS43764.</title>
        <authorList>
            <consortium name="The Broad Institute Genomics Platform"/>
            <person name="Cuomo C."/>
            <person name="de Hoog S."/>
            <person name="Gorbushina A."/>
            <person name="Stielow B."/>
            <person name="Teixiera M."/>
            <person name="Abouelleil A."/>
            <person name="Chapman S.B."/>
            <person name="Priest M."/>
            <person name="Young S.K."/>
            <person name="Wortman J."/>
            <person name="Nusbaum C."/>
            <person name="Birren B."/>
        </authorList>
    </citation>
    <scope>NUCLEOTIDE SEQUENCE [LARGE SCALE GENOMIC DNA]</scope>
    <source>
        <strain evidence="1 2">CBS 43764</strain>
    </source>
</reference>
<dbReference type="EMBL" id="KN847588">
    <property type="protein sequence ID" value="KIV98989.1"/>
    <property type="molecule type" value="Genomic_DNA"/>
</dbReference>
<gene>
    <name evidence="1" type="ORF">PV09_09269</name>
</gene>